<organism evidence="3 4">
    <name type="scientific">Janibacter alkaliphilus</name>
    <dbReference type="NCBI Taxonomy" id="1069963"/>
    <lineage>
        <taxon>Bacteria</taxon>
        <taxon>Bacillati</taxon>
        <taxon>Actinomycetota</taxon>
        <taxon>Actinomycetes</taxon>
        <taxon>Micrococcales</taxon>
        <taxon>Intrasporangiaceae</taxon>
        <taxon>Janibacter</taxon>
    </lineage>
</organism>
<reference evidence="3 4" key="1">
    <citation type="submission" date="2020-07" db="EMBL/GenBank/DDBJ databases">
        <title>Sequencing the genomes of 1000 actinobacteria strains.</title>
        <authorList>
            <person name="Klenk H.-P."/>
        </authorList>
    </citation>
    <scope>NUCLEOTIDE SEQUENCE [LARGE SCALE GENOMIC DNA]</scope>
    <source>
        <strain evidence="3 4">DSM 24723</strain>
    </source>
</reference>
<name>A0A852XB61_9MICO</name>
<evidence type="ECO:0000313" key="3">
    <source>
        <dbReference type="EMBL" id="NYG37973.1"/>
    </source>
</evidence>
<feature type="domain" description="GmrSD restriction endonucleases N-terminal" evidence="1">
    <location>
        <begin position="12"/>
        <end position="240"/>
    </location>
</feature>
<accession>A0A852XB61</accession>
<sequence>MSNQNEQSLNKVLAGKLFFIPDYQRPYAWEGQQLAELWEDLDLMGPAQHHYAGTLVLMRRPEDASTTSRGELLEPFDVVDGQQRLTTCFILLDRIRRRFEMLSDLDEDAVDKAADLRHTFGLLKVRKQSRPRLSLGSGLNDLWASQILMDDKISTGEYTDAEYRLLHAAQFFDARLDELLDGDGQPNLARLEDLLGRVRSGLRFLVYEVASSSEIGVIFETLNARGRPLSELEKIKNYLLFLIRHVKDGRQEALASLINTTWGRVFSNLSGSRIAGDDLARIHWLITQNPDSRSWHGSSSVKTLFSRSKFVPSSARLANSVDATSVAMAELHDELAEGVEKYVKTLGLAAGYLGEIQDAHPTLPDLTSHSSEVSNALAAFRRAGYPANFRPLIVAALMARPHDGEFLENLVRACEAYAARVFIIAQRRADAGRTQLHRMAFNLWTGVSTPTEILNQVAALTRTYANDDQVRAGLAVEERWYPRAGHKYFLYEYELKLTKGRSAVPAFETFTGKGNEAKTTEHILPQHPDWESSDWRQFTEEEHAALRHSLGNLVLTYDNSSYGRKAFAAKRGSPTETQSPCYARAPLAQEREVAVFADWTPSTISQRQKKLVEFALERWHVPPAAPDVIVAVEDLEDEIDSEEDES</sequence>
<dbReference type="EMBL" id="JACBZX010000001">
    <property type="protein sequence ID" value="NYG37973.1"/>
    <property type="molecule type" value="Genomic_DNA"/>
</dbReference>
<gene>
    <name evidence="3" type="ORF">BJY28_002442</name>
</gene>
<dbReference type="InterPro" id="IPR004919">
    <property type="entry name" value="GmrSD_N"/>
</dbReference>
<dbReference type="Pfam" id="PF03235">
    <property type="entry name" value="GmrSD_N"/>
    <property type="match status" value="1"/>
</dbReference>
<dbReference type="RefSeq" id="WP_179463247.1">
    <property type="nucleotide sequence ID" value="NZ_JACBZX010000001.1"/>
</dbReference>
<comment type="caution">
    <text evidence="3">The sequence shown here is derived from an EMBL/GenBank/DDBJ whole genome shotgun (WGS) entry which is preliminary data.</text>
</comment>
<evidence type="ECO:0000259" key="2">
    <source>
        <dbReference type="Pfam" id="PF07510"/>
    </source>
</evidence>
<evidence type="ECO:0000313" key="4">
    <source>
        <dbReference type="Proteomes" id="UP000592181"/>
    </source>
</evidence>
<dbReference type="PANTHER" id="PTHR35149">
    <property type="entry name" value="SLL5132 PROTEIN"/>
    <property type="match status" value="1"/>
</dbReference>
<proteinExistence type="predicted"/>
<dbReference type="Pfam" id="PF07510">
    <property type="entry name" value="GmrSD_C"/>
    <property type="match status" value="1"/>
</dbReference>
<keyword evidence="4" id="KW-1185">Reference proteome</keyword>
<dbReference type="PANTHER" id="PTHR35149:SF1">
    <property type="entry name" value="DUF5655 DOMAIN-CONTAINING PROTEIN"/>
    <property type="match status" value="1"/>
</dbReference>
<feature type="domain" description="GmrSD restriction endonucleases C-terminal" evidence="2">
    <location>
        <begin position="511"/>
        <end position="613"/>
    </location>
</feature>
<protein>
    <recommendedName>
        <fullName evidence="5">DUF262 domain-containing protein</fullName>
    </recommendedName>
</protein>
<evidence type="ECO:0008006" key="5">
    <source>
        <dbReference type="Google" id="ProtNLM"/>
    </source>
</evidence>
<evidence type="ECO:0000259" key="1">
    <source>
        <dbReference type="Pfam" id="PF03235"/>
    </source>
</evidence>
<dbReference type="InterPro" id="IPR011089">
    <property type="entry name" value="GmrSD_C"/>
</dbReference>
<dbReference type="AlphaFoldDB" id="A0A852XB61"/>
<dbReference type="Proteomes" id="UP000592181">
    <property type="component" value="Unassembled WGS sequence"/>
</dbReference>